<keyword evidence="9 15" id="KW-0472">Membrane</keyword>
<evidence type="ECO:0000256" key="6">
    <source>
        <dbReference type="ARBA" id="ARBA00022781"/>
    </source>
</evidence>
<dbReference type="PANTHER" id="PTHR33445:SF1">
    <property type="entry name" value="ATP SYNTHASE SUBUNIT B"/>
    <property type="match status" value="1"/>
</dbReference>
<evidence type="ECO:0000313" key="18">
    <source>
        <dbReference type="EMBL" id="SDG79520.1"/>
    </source>
</evidence>
<dbReference type="OrthoDB" id="9795289at2"/>
<evidence type="ECO:0000256" key="1">
    <source>
        <dbReference type="ARBA" id="ARBA00005513"/>
    </source>
</evidence>
<keyword evidence="2 15" id="KW-0813">Transport</keyword>
<evidence type="ECO:0000256" key="14">
    <source>
        <dbReference type="ARBA" id="ARBA00037847"/>
    </source>
</evidence>
<dbReference type="PANTHER" id="PTHR33445">
    <property type="entry name" value="ATP SYNTHASE SUBUNIT B', CHLOROPLASTIC"/>
    <property type="match status" value="1"/>
</dbReference>
<comment type="function">
    <text evidence="12">Component of the F(0) channel, it forms part of the peripheral stalk, linking F(1) to F(0). The b'-subunit is a diverged and duplicated form of b found in plants and photosynthetic bacteria.</text>
</comment>
<dbReference type="InterPro" id="IPR005864">
    <property type="entry name" value="ATP_synth_F0_bsu_bac"/>
</dbReference>
<dbReference type="SUPFAM" id="SSF81573">
    <property type="entry name" value="F1F0 ATP synthase subunit B, membrane domain"/>
    <property type="match status" value="1"/>
</dbReference>
<keyword evidence="6 15" id="KW-0375">Hydrogen ion transport</keyword>
<protein>
    <recommendedName>
        <fullName evidence="15">ATP synthase subunit b</fullName>
    </recommendedName>
    <alternativeName>
        <fullName evidence="15">ATP synthase F(0) sector subunit b</fullName>
    </alternativeName>
    <alternativeName>
        <fullName evidence="15">ATPase subunit I</fullName>
    </alternativeName>
    <alternativeName>
        <fullName evidence="15">F-type ATPase subunit b</fullName>
        <shortName evidence="15">F-ATPase subunit b</shortName>
    </alternativeName>
</protein>
<comment type="subunit">
    <text evidence="15">F-type ATPases have 2 components, F(1) - the catalytic core - and F(0) - the membrane proton channel. F(1) has five subunits: alpha(3), beta(3), gamma(1), delta(1), epsilon(1). F(0) has three main subunits: a(1), b(2) and c(10-14). The alpha and beta chains form an alternating ring which encloses part of the gamma chain. F(1) is attached to F(0) by a central stalk formed by the gamma and epsilon chains, while a peripheral stalk is formed by the delta and b chains.</text>
</comment>
<evidence type="ECO:0000256" key="16">
    <source>
        <dbReference type="RuleBase" id="RU003848"/>
    </source>
</evidence>
<dbReference type="GO" id="GO:0012505">
    <property type="term" value="C:endomembrane system"/>
    <property type="evidence" value="ECO:0007669"/>
    <property type="project" value="UniProtKB-SubCell"/>
</dbReference>
<evidence type="ECO:0000256" key="17">
    <source>
        <dbReference type="SAM" id="Coils"/>
    </source>
</evidence>
<organism evidence="18 19">
    <name type="scientific">Psychroflexus sediminis</name>
    <dbReference type="NCBI Taxonomy" id="470826"/>
    <lineage>
        <taxon>Bacteria</taxon>
        <taxon>Pseudomonadati</taxon>
        <taxon>Bacteroidota</taxon>
        <taxon>Flavobacteriia</taxon>
        <taxon>Flavobacteriales</taxon>
        <taxon>Flavobacteriaceae</taxon>
        <taxon>Psychroflexus</taxon>
    </lineage>
</organism>
<dbReference type="HAMAP" id="MF_01398">
    <property type="entry name" value="ATP_synth_b_bprime"/>
    <property type="match status" value="1"/>
</dbReference>
<evidence type="ECO:0000256" key="3">
    <source>
        <dbReference type="ARBA" id="ARBA00022475"/>
    </source>
</evidence>
<keyword evidence="5 15" id="KW-0812">Transmembrane</keyword>
<dbReference type="InterPro" id="IPR002146">
    <property type="entry name" value="ATP_synth_b/b'su_bac/chlpt"/>
</dbReference>
<dbReference type="NCBIfam" id="TIGR01144">
    <property type="entry name" value="ATP_synt_b"/>
    <property type="match status" value="1"/>
</dbReference>
<feature type="coiled-coil region" evidence="17">
    <location>
        <begin position="44"/>
        <end position="119"/>
    </location>
</feature>
<evidence type="ECO:0000256" key="8">
    <source>
        <dbReference type="ARBA" id="ARBA00023065"/>
    </source>
</evidence>
<evidence type="ECO:0000256" key="4">
    <source>
        <dbReference type="ARBA" id="ARBA00022547"/>
    </source>
</evidence>
<comment type="function">
    <text evidence="11 15">F(1)F(0) ATP synthase produces ATP from ADP in the presence of a proton or sodium gradient. F-type ATPases consist of two structural domains, F(1) containing the extramembraneous catalytic core and F(0) containing the membrane proton channel, linked together by a central stalk and a peripheral stalk. During catalysis, ATP synthesis in the catalytic domain of F(1) is coupled via a rotary mechanism of the central stalk subunits to proton translocation.</text>
</comment>
<keyword evidence="8 15" id="KW-0406">Ion transport</keyword>
<comment type="similarity">
    <text evidence="1 15 16">Belongs to the ATPase B chain family.</text>
</comment>
<keyword evidence="3 15" id="KW-1003">Cell membrane</keyword>
<evidence type="ECO:0000256" key="11">
    <source>
        <dbReference type="ARBA" id="ARBA00025198"/>
    </source>
</evidence>
<dbReference type="GO" id="GO:0005886">
    <property type="term" value="C:plasma membrane"/>
    <property type="evidence" value="ECO:0007669"/>
    <property type="project" value="UniProtKB-SubCell"/>
</dbReference>
<proteinExistence type="inferred from homology"/>
<dbReference type="Proteomes" id="UP000199296">
    <property type="component" value="Unassembled WGS sequence"/>
</dbReference>
<evidence type="ECO:0000256" key="7">
    <source>
        <dbReference type="ARBA" id="ARBA00022989"/>
    </source>
</evidence>
<dbReference type="InterPro" id="IPR050059">
    <property type="entry name" value="ATP_synthase_B_chain"/>
</dbReference>
<evidence type="ECO:0000256" key="5">
    <source>
        <dbReference type="ARBA" id="ARBA00022692"/>
    </source>
</evidence>
<keyword evidence="10 15" id="KW-0066">ATP synthesis</keyword>
<comment type="subcellular location">
    <subcellularLocation>
        <location evidence="15">Cell membrane</location>
        <topology evidence="15">Single-pass membrane protein</topology>
    </subcellularLocation>
    <subcellularLocation>
        <location evidence="14">Endomembrane system</location>
        <topology evidence="14">Single-pass membrane protein</topology>
    </subcellularLocation>
</comment>
<dbReference type="InterPro" id="IPR028987">
    <property type="entry name" value="ATP_synth_B-like_membr_sf"/>
</dbReference>
<keyword evidence="7 15" id="KW-1133">Transmembrane helix</keyword>
<dbReference type="GO" id="GO:0046933">
    <property type="term" value="F:proton-transporting ATP synthase activity, rotational mechanism"/>
    <property type="evidence" value="ECO:0007669"/>
    <property type="project" value="UniProtKB-UniRule"/>
</dbReference>
<keyword evidence="17" id="KW-0175">Coiled coil</keyword>
<accession>A0A1G7X7G2</accession>
<keyword evidence="4 15" id="KW-0138">CF(0)</keyword>
<evidence type="ECO:0000256" key="13">
    <source>
        <dbReference type="ARBA" id="ARBA00026054"/>
    </source>
</evidence>
<evidence type="ECO:0000256" key="2">
    <source>
        <dbReference type="ARBA" id="ARBA00022448"/>
    </source>
</evidence>
<dbReference type="CDD" id="cd06503">
    <property type="entry name" value="ATP-synt_Fo_b"/>
    <property type="match status" value="1"/>
</dbReference>
<evidence type="ECO:0000256" key="9">
    <source>
        <dbReference type="ARBA" id="ARBA00023136"/>
    </source>
</evidence>
<reference evidence="18 19" key="1">
    <citation type="submission" date="2016-10" db="EMBL/GenBank/DDBJ databases">
        <authorList>
            <person name="de Groot N.N."/>
        </authorList>
    </citation>
    <scope>NUCLEOTIDE SEQUENCE [LARGE SCALE GENOMIC DNA]</scope>
    <source>
        <strain evidence="18 19">DSM 19803</strain>
    </source>
</reference>
<dbReference type="GO" id="GO:0045259">
    <property type="term" value="C:proton-transporting ATP synthase complex"/>
    <property type="evidence" value="ECO:0007669"/>
    <property type="project" value="UniProtKB-KW"/>
</dbReference>
<dbReference type="EMBL" id="FNCW01000007">
    <property type="protein sequence ID" value="SDG79520.1"/>
    <property type="molecule type" value="Genomic_DNA"/>
</dbReference>
<dbReference type="STRING" id="470826.SAMN04488027_107107"/>
<gene>
    <name evidence="15" type="primary">atpF</name>
    <name evidence="18" type="ORF">SAMN04488027_107107</name>
</gene>
<evidence type="ECO:0000256" key="12">
    <source>
        <dbReference type="ARBA" id="ARBA00025614"/>
    </source>
</evidence>
<dbReference type="NCBIfam" id="NF011041">
    <property type="entry name" value="PRK14471.1"/>
    <property type="match status" value="1"/>
</dbReference>
<comment type="subunit">
    <text evidence="13">F-type ATPases have 2 components, F(1) - the catalytic core - and F(0) - the membrane proton channel. F(1) has five subunits: alpha(3), beta(3), gamma(1), delta(1), epsilon(1). F(0) has four main subunits: a(1), b(2) and c(10-14). The alpha and beta chains form an alternating ring which encloses part of the gamma chain. F(1) is attached to F(0) by a central stalk formed by the gamma and epsilon chains, while a peripheral stalk is formed by the delta and b chains.</text>
</comment>
<dbReference type="AlphaFoldDB" id="A0A1G7X7G2"/>
<dbReference type="RefSeq" id="WP_093368034.1">
    <property type="nucleotide sequence ID" value="NZ_FNCW01000007.1"/>
</dbReference>
<evidence type="ECO:0000256" key="10">
    <source>
        <dbReference type="ARBA" id="ARBA00023310"/>
    </source>
</evidence>
<feature type="transmembrane region" description="Helical" evidence="15">
    <location>
        <begin position="12"/>
        <end position="30"/>
    </location>
</feature>
<dbReference type="GO" id="GO:0046961">
    <property type="term" value="F:proton-transporting ATPase activity, rotational mechanism"/>
    <property type="evidence" value="ECO:0007669"/>
    <property type="project" value="TreeGrafter"/>
</dbReference>
<evidence type="ECO:0000313" key="19">
    <source>
        <dbReference type="Proteomes" id="UP000199296"/>
    </source>
</evidence>
<keyword evidence="19" id="KW-1185">Reference proteome</keyword>
<sequence length="164" mass="18595">MDLITPEYGLFVWQVVVMIILIFLLTKFAWKPVMKAVGEREASINEALASAEKAKEEMANLKADNEKMLQQARAERDEMLKEAQQMKKKIMAEATEEANEKAEQILEKAQAAIQNEKKTALAEIKSQVAELSVQIAETVVKKQLDDKDEQMTLVNKMLDDVKLN</sequence>
<dbReference type="Pfam" id="PF00430">
    <property type="entry name" value="ATP-synt_B"/>
    <property type="match status" value="1"/>
</dbReference>
<name>A0A1G7X7G2_9FLAO</name>
<evidence type="ECO:0000256" key="15">
    <source>
        <dbReference type="HAMAP-Rule" id="MF_01398"/>
    </source>
</evidence>